<name>A0A942UNW8_9BACI</name>
<evidence type="ECO:0000313" key="2">
    <source>
        <dbReference type="Proteomes" id="UP000676456"/>
    </source>
</evidence>
<gene>
    <name evidence="1" type="ORF">KHA91_05285</name>
</gene>
<proteinExistence type="predicted"/>
<dbReference type="Gene3D" id="1.20.120.440">
    <property type="entry name" value="YppE-like"/>
    <property type="match status" value="1"/>
</dbReference>
<reference evidence="1 2" key="1">
    <citation type="submission" date="2021-05" db="EMBL/GenBank/DDBJ databases">
        <title>Novel Bacillus species.</title>
        <authorList>
            <person name="Liu G."/>
        </authorList>
    </citation>
    <scope>NUCLEOTIDE SEQUENCE [LARGE SCALE GENOMIC DNA]</scope>
    <source>
        <strain evidence="1 2">FJAT-49682</strain>
    </source>
</reference>
<dbReference type="SUPFAM" id="SSF140415">
    <property type="entry name" value="YppE-like"/>
    <property type="match status" value="1"/>
</dbReference>
<sequence length="121" mass="14164">METEELRQLTSKLLNYNQEAYNSFIQCRETGEKGDFYTEVKPFADNVKYCCDEWEPAASAWVIANKPKNLYPMQIKNTAENMQMVSVRAFFPETSLKKFNSHIQSIDFVLRHLLDELEDKA</sequence>
<dbReference type="AlphaFoldDB" id="A0A942UNW8"/>
<accession>A0A942UNW8</accession>
<keyword evidence="2" id="KW-1185">Reference proteome</keyword>
<protein>
    <submittedName>
        <fullName evidence="1">YppE family protein</fullName>
    </submittedName>
</protein>
<comment type="caution">
    <text evidence="1">The sequence shown here is derived from an EMBL/GenBank/DDBJ whole genome shotgun (WGS) entry which is preliminary data.</text>
</comment>
<dbReference type="InterPro" id="IPR023351">
    <property type="entry name" value="YppE-like_sf"/>
</dbReference>
<dbReference type="Pfam" id="PF08807">
    <property type="entry name" value="DUF1798"/>
    <property type="match status" value="1"/>
</dbReference>
<organism evidence="1 2">
    <name type="scientific">Lederbergia citrea</name>
    <dbReference type="NCBI Taxonomy" id="2833581"/>
    <lineage>
        <taxon>Bacteria</taxon>
        <taxon>Bacillati</taxon>
        <taxon>Bacillota</taxon>
        <taxon>Bacilli</taxon>
        <taxon>Bacillales</taxon>
        <taxon>Bacillaceae</taxon>
        <taxon>Lederbergia</taxon>
    </lineage>
</organism>
<dbReference type="InterPro" id="IPR014913">
    <property type="entry name" value="YppE-like"/>
</dbReference>
<evidence type="ECO:0000313" key="1">
    <source>
        <dbReference type="EMBL" id="MBS4222168.1"/>
    </source>
</evidence>
<dbReference type="EMBL" id="JAGYPN010000001">
    <property type="protein sequence ID" value="MBS4222168.1"/>
    <property type="molecule type" value="Genomic_DNA"/>
</dbReference>
<dbReference type="RefSeq" id="WP_213097132.1">
    <property type="nucleotide sequence ID" value="NZ_JAGYPH010000001.1"/>
</dbReference>
<dbReference type="Proteomes" id="UP000676456">
    <property type="component" value="Unassembled WGS sequence"/>
</dbReference>